<keyword evidence="2" id="KW-0472">Membrane</keyword>
<proteinExistence type="predicted"/>
<sequence length="165" mass="18474">MKCPECNTEINKNQENCPNCGAPIHNNQDEEPTIGKGMVIFIIVGTIFLIAFGAYYYSMHKNDPDITQTAIEPDSNLAEKNAPKLDTIKVDTISKDSIDKQEKKQAEKILNSVRGRYRSEKNADGDNDEQSETSETEAKPKRNNNEVVEMAPVIQNPKVESVETE</sequence>
<dbReference type="HOGENOM" id="CLU_100970_0_0_10"/>
<dbReference type="RefSeq" id="WP_006951679.1">
    <property type="nucleotide sequence ID" value="NZ_JH594521.1"/>
</dbReference>
<dbReference type="EMBL" id="AGWK01000018">
    <property type="protein sequence ID" value="EHO72865.1"/>
    <property type="molecule type" value="Genomic_DNA"/>
</dbReference>
<keyword evidence="2" id="KW-1133">Transmembrane helix</keyword>
<dbReference type="Proteomes" id="UP000016023">
    <property type="component" value="Unassembled WGS sequence"/>
</dbReference>
<keyword evidence="4" id="KW-1185">Reference proteome</keyword>
<protein>
    <recommendedName>
        <fullName evidence="5">Zinc-ribbon domain-containing protein</fullName>
    </recommendedName>
</protein>
<feature type="transmembrane region" description="Helical" evidence="2">
    <location>
        <begin position="38"/>
        <end position="57"/>
    </location>
</feature>
<gene>
    <name evidence="3" type="ORF">HMPREF9140_00625</name>
</gene>
<evidence type="ECO:0008006" key="5">
    <source>
        <dbReference type="Google" id="ProtNLM"/>
    </source>
</evidence>
<name>H1Q137_9BACT</name>
<evidence type="ECO:0000256" key="2">
    <source>
        <dbReference type="SAM" id="Phobius"/>
    </source>
</evidence>
<evidence type="ECO:0000256" key="1">
    <source>
        <dbReference type="SAM" id="MobiDB-lite"/>
    </source>
</evidence>
<evidence type="ECO:0000313" key="3">
    <source>
        <dbReference type="EMBL" id="EHO72865.1"/>
    </source>
</evidence>
<dbReference type="AlphaFoldDB" id="H1Q137"/>
<keyword evidence="2" id="KW-0812">Transmembrane</keyword>
<comment type="caution">
    <text evidence="3">The sequence shown here is derived from an EMBL/GenBank/DDBJ whole genome shotgun (WGS) entry which is preliminary data.</text>
</comment>
<dbReference type="eggNOG" id="ENOG502ZJCA">
    <property type="taxonomic scope" value="Bacteria"/>
</dbReference>
<feature type="region of interest" description="Disordered" evidence="1">
    <location>
        <begin position="96"/>
        <end position="165"/>
    </location>
</feature>
<reference evidence="3 4" key="1">
    <citation type="submission" date="2011-12" db="EMBL/GenBank/DDBJ databases">
        <title>The Genome Sequence of Prevotella micans F0438.</title>
        <authorList>
            <consortium name="The Broad Institute Genome Sequencing Platform"/>
            <person name="Earl A."/>
            <person name="Ward D."/>
            <person name="Feldgarden M."/>
            <person name="Gevers D."/>
            <person name="Izard J."/>
            <person name="Baranova O.V."/>
            <person name="Blanton J.M."/>
            <person name="Wade W.G."/>
            <person name="Dewhirst F.E."/>
            <person name="Young S.K."/>
            <person name="Zeng Q."/>
            <person name="Gargeya S."/>
            <person name="Fitzgerald M."/>
            <person name="Haas B."/>
            <person name="Abouelleil A."/>
            <person name="Alvarado L."/>
            <person name="Arachchi H.M."/>
            <person name="Berlin A."/>
            <person name="Chapman S.B."/>
            <person name="Gearin G."/>
            <person name="Goldberg J."/>
            <person name="Griggs A."/>
            <person name="Gujja S."/>
            <person name="Hansen M."/>
            <person name="Heiman D."/>
            <person name="Howarth C."/>
            <person name="Larimer J."/>
            <person name="Lui A."/>
            <person name="MacDonald P.J.P."/>
            <person name="McCowen C."/>
            <person name="Montmayeur A."/>
            <person name="Murphy C."/>
            <person name="Neiman D."/>
            <person name="Pearson M."/>
            <person name="Priest M."/>
            <person name="Roberts A."/>
            <person name="Saif S."/>
            <person name="Shea T."/>
            <person name="Sisk P."/>
            <person name="Stolte C."/>
            <person name="Sykes S."/>
            <person name="Wortman J."/>
            <person name="Nusbaum C."/>
            <person name="Birren B."/>
        </authorList>
    </citation>
    <scope>NUCLEOTIDE SEQUENCE [LARGE SCALE GENOMIC DNA]</scope>
    <source>
        <strain evidence="3 4">F0438</strain>
    </source>
</reference>
<accession>H1Q137</accession>
<organism evidence="3 4">
    <name type="scientific">Prevotella micans F0438</name>
    <dbReference type="NCBI Taxonomy" id="883158"/>
    <lineage>
        <taxon>Bacteria</taxon>
        <taxon>Pseudomonadati</taxon>
        <taxon>Bacteroidota</taxon>
        <taxon>Bacteroidia</taxon>
        <taxon>Bacteroidales</taxon>
        <taxon>Prevotellaceae</taxon>
        <taxon>Prevotella</taxon>
    </lineage>
</organism>
<evidence type="ECO:0000313" key="4">
    <source>
        <dbReference type="Proteomes" id="UP000016023"/>
    </source>
</evidence>
<dbReference type="PATRIC" id="fig|883158.3.peg.639"/>
<feature type="compositionally biased region" description="Basic and acidic residues" evidence="1">
    <location>
        <begin position="96"/>
        <end position="107"/>
    </location>
</feature>
<feature type="compositionally biased region" description="Acidic residues" evidence="1">
    <location>
        <begin position="125"/>
        <end position="135"/>
    </location>
</feature>